<name>A0A0L7REJ5_9HYME</name>
<reference evidence="1 2" key="1">
    <citation type="submission" date="2015-07" db="EMBL/GenBank/DDBJ databases">
        <title>The genome of Habropoda laboriosa.</title>
        <authorList>
            <person name="Pan H."/>
            <person name="Kapheim K."/>
        </authorList>
    </citation>
    <scope>NUCLEOTIDE SEQUENCE [LARGE SCALE GENOMIC DNA]</scope>
    <source>
        <strain evidence="1">0110345459</strain>
    </source>
</reference>
<accession>A0A0L7REJ5</accession>
<evidence type="ECO:0000313" key="2">
    <source>
        <dbReference type="Proteomes" id="UP000053825"/>
    </source>
</evidence>
<protein>
    <submittedName>
        <fullName evidence="1">Uncharacterized protein</fullName>
    </submittedName>
</protein>
<organism evidence="1 2">
    <name type="scientific">Habropoda laboriosa</name>
    <dbReference type="NCBI Taxonomy" id="597456"/>
    <lineage>
        <taxon>Eukaryota</taxon>
        <taxon>Metazoa</taxon>
        <taxon>Ecdysozoa</taxon>
        <taxon>Arthropoda</taxon>
        <taxon>Hexapoda</taxon>
        <taxon>Insecta</taxon>
        <taxon>Pterygota</taxon>
        <taxon>Neoptera</taxon>
        <taxon>Endopterygota</taxon>
        <taxon>Hymenoptera</taxon>
        <taxon>Apocrita</taxon>
        <taxon>Aculeata</taxon>
        <taxon>Apoidea</taxon>
        <taxon>Anthophila</taxon>
        <taxon>Apidae</taxon>
        <taxon>Habropoda</taxon>
    </lineage>
</organism>
<dbReference type="EMBL" id="KQ414609">
    <property type="protein sequence ID" value="KOC69250.1"/>
    <property type="molecule type" value="Genomic_DNA"/>
</dbReference>
<feature type="non-terminal residue" evidence="1">
    <location>
        <position position="1"/>
    </location>
</feature>
<proteinExistence type="predicted"/>
<sequence length="125" mass="14468">ALVNKHGVLLLHDNAETHIFQLKKKTFTNETEVNNAFGDFLASINTEFPLIKASITSNIDIYIVNKSCDNRVIILCLPPDSSHKIQSLHVFFVKSLKSYYSTEIENWLHNHPLRVMIRLIVRKFF</sequence>
<dbReference type="AlphaFoldDB" id="A0A0L7REJ5"/>
<dbReference type="Proteomes" id="UP000053825">
    <property type="component" value="Unassembled WGS sequence"/>
</dbReference>
<gene>
    <name evidence="1" type="ORF">WH47_05913</name>
</gene>
<keyword evidence="2" id="KW-1185">Reference proteome</keyword>
<evidence type="ECO:0000313" key="1">
    <source>
        <dbReference type="EMBL" id="KOC69250.1"/>
    </source>
</evidence>